<keyword evidence="3 5" id="KW-1133">Transmembrane helix</keyword>
<evidence type="ECO:0000313" key="6">
    <source>
        <dbReference type="EMBL" id="MFD1038645.1"/>
    </source>
</evidence>
<evidence type="ECO:0000256" key="3">
    <source>
        <dbReference type="ARBA" id="ARBA00022989"/>
    </source>
</evidence>
<comment type="subcellular location">
    <subcellularLocation>
        <location evidence="1">Membrane</location>
        <topology evidence="1">Multi-pass membrane protein</topology>
    </subcellularLocation>
</comment>
<feature type="transmembrane region" description="Helical" evidence="5">
    <location>
        <begin position="12"/>
        <end position="31"/>
    </location>
</feature>
<dbReference type="EMBL" id="JBHTKJ010000023">
    <property type="protein sequence ID" value="MFD1038645.1"/>
    <property type="molecule type" value="Genomic_DNA"/>
</dbReference>
<evidence type="ECO:0000313" key="7">
    <source>
        <dbReference type="Proteomes" id="UP001597040"/>
    </source>
</evidence>
<organism evidence="6 7">
    <name type="scientific">Virgibacillus byunsanensis</name>
    <dbReference type="NCBI Taxonomy" id="570945"/>
    <lineage>
        <taxon>Bacteria</taxon>
        <taxon>Bacillati</taxon>
        <taxon>Bacillota</taxon>
        <taxon>Bacilli</taxon>
        <taxon>Bacillales</taxon>
        <taxon>Bacillaceae</taxon>
        <taxon>Virgibacillus</taxon>
    </lineage>
</organism>
<evidence type="ECO:0000256" key="1">
    <source>
        <dbReference type="ARBA" id="ARBA00004141"/>
    </source>
</evidence>
<reference evidence="7" key="1">
    <citation type="journal article" date="2019" name="Int. J. Syst. Evol. Microbiol.">
        <title>The Global Catalogue of Microorganisms (GCM) 10K type strain sequencing project: providing services to taxonomists for standard genome sequencing and annotation.</title>
        <authorList>
            <consortium name="The Broad Institute Genomics Platform"/>
            <consortium name="The Broad Institute Genome Sequencing Center for Infectious Disease"/>
            <person name="Wu L."/>
            <person name="Ma J."/>
        </authorList>
    </citation>
    <scope>NUCLEOTIDE SEQUENCE [LARGE SCALE GENOMIC DNA]</scope>
    <source>
        <strain evidence="7">CCUG 56754</strain>
    </source>
</reference>
<keyword evidence="4 5" id="KW-0472">Membrane</keyword>
<evidence type="ECO:0000256" key="2">
    <source>
        <dbReference type="ARBA" id="ARBA00022692"/>
    </source>
</evidence>
<dbReference type="RefSeq" id="WP_390361933.1">
    <property type="nucleotide sequence ID" value="NZ_JBHTKJ010000023.1"/>
</dbReference>
<gene>
    <name evidence="6" type="ORF">ACFQ3N_09610</name>
</gene>
<dbReference type="InterPro" id="IPR007269">
    <property type="entry name" value="ICMT_MeTrfase"/>
</dbReference>
<protein>
    <submittedName>
        <fullName evidence="6">Isoprenylcysteine carboxylmethyltransferase family protein</fullName>
    </submittedName>
</protein>
<comment type="caution">
    <text evidence="6">The sequence shown here is derived from an EMBL/GenBank/DDBJ whole genome shotgun (WGS) entry which is preliminary data.</text>
</comment>
<sequence>MSKTPKYTWIELLTIFLLFGAYITVIICPILHIQLLRMRVRCEEKALLSENSANMKRGQHI</sequence>
<keyword evidence="2 5" id="KW-0812">Transmembrane</keyword>
<keyword evidence="7" id="KW-1185">Reference proteome</keyword>
<name>A0ABW3LL41_9BACI</name>
<evidence type="ECO:0000256" key="5">
    <source>
        <dbReference type="SAM" id="Phobius"/>
    </source>
</evidence>
<accession>A0ABW3LL41</accession>
<evidence type="ECO:0000256" key="4">
    <source>
        <dbReference type="ARBA" id="ARBA00023136"/>
    </source>
</evidence>
<dbReference type="Proteomes" id="UP001597040">
    <property type="component" value="Unassembled WGS sequence"/>
</dbReference>
<proteinExistence type="predicted"/>
<dbReference type="Pfam" id="PF04140">
    <property type="entry name" value="ICMT"/>
    <property type="match status" value="1"/>
</dbReference>